<dbReference type="InterPro" id="IPR006186">
    <property type="entry name" value="Ser/Thr-sp_prot-phosphatase"/>
</dbReference>
<organism evidence="2 3">
    <name type="scientific">Mesosutterella porci</name>
    <dbReference type="NCBI Taxonomy" id="2915351"/>
    <lineage>
        <taxon>Bacteria</taxon>
        <taxon>Pseudomonadati</taxon>
        <taxon>Pseudomonadota</taxon>
        <taxon>Betaproteobacteria</taxon>
        <taxon>Burkholderiales</taxon>
        <taxon>Sutterellaceae</taxon>
        <taxon>Mesosutterella</taxon>
    </lineage>
</organism>
<gene>
    <name evidence="2" type="ORF">MAF45_04580</name>
</gene>
<evidence type="ECO:0000313" key="3">
    <source>
        <dbReference type="Proteomes" id="UP001297600"/>
    </source>
</evidence>
<accession>A0ABS9MQ38</accession>
<dbReference type="Pfam" id="PF00149">
    <property type="entry name" value="Metallophos"/>
    <property type="match status" value="1"/>
</dbReference>
<sequence>MTLGPGWDIIGDVHGHFELLERLFDSMGYERSSPYVWRHPSGRRPLFLGDMIDRGDFELTTVRTVMAMTRSGSALALMGNHEYNDLCDWLGLENFHRGERHVSFLRRIQNAPDFEEVLDWMMSLPLWLDLGPLRAVHACWDPEAMRTVSQALGGCRMSEALFRRFNPPRGGETQRGARRVHDALERVLSGIMLALPPGVTYRSRRGKLLRRVRIRWWDDRAASYRAAAFMEAPERVPPLPLEKSVCVFKPEKPTFFGHYNLCGLEPRPVSEFAACVDYGAGSGGALTAYRWCEDEPRPLKDERFGQVGSGAGAQRSAFPFLEVFQEPGDRLRLAHA</sequence>
<feature type="domain" description="Calcineurin-like phosphoesterase" evidence="1">
    <location>
        <begin position="9"/>
        <end position="95"/>
    </location>
</feature>
<dbReference type="SUPFAM" id="SSF56300">
    <property type="entry name" value="Metallo-dependent phosphatases"/>
    <property type="match status" value="1"/>
</dbReference>
<dbReference type="InterPro" id="IPR050126">
    <property type="entry name" value="Ap4A_hydrolase"/>
</dbReference>
<evidence type="ECO:0000313" key="2">
    <source>
        <dbReference type="EMBL" id="MCG5030721.1"/>
    </source>
</evidence>
<dbReference type="EMBL" id="JAKNCT010000004">
    <property type="protein sequence ID" value="MCG5030721.1"/>
    <property type="molecule type" value="Genomic_DNA"/>
</dbReference>
<name>A0ABS9MQ38_9BURK</name>
<dbReference type="Gene3D" id="3.60.21.10">
    <property type="match status" value="1"/>
</dbReference>
<dbReference type="PRINTS" id="PR00114">
    <property type="entry name" value="STPHPHTASE"/>
</dbReference>
<dbReference type="Proteomes" id="UP001297600">
    <property type="component" value="Unassembled WGS sequence"/>
</dbReference>
<proteinExistence type="predicted"/>
<dbReference type="InterPro" id="IPR004843">
    <property type="entry name" value="Calcineurin-like_PHP"/>
</dbReference>
<evidence type="ECO:0000259" key="1">
    <source>
        <dbReference type="Pfam" id="PF00149"/>
    </source>
</evidence>
<protein>
    <submittedName>
        <fullName evidence="2">Metallophosphoesterase</fullName>
    </submittedName>
</protein>
<reference evidence="2 3" key="1">
    <citation type="submission" date="2022-02" db="EMBL/GenBank/DDBJ databases">
        <title>Mesosutterella porci, a novel member of the family Sutterellaceae from pig feces.</title>
        <authorList>
            <person name="Wylensek D."/>
            <person name="Clavel T."/>
        </authorList>
    </citation>
    <scope>NUCLEOTIDE SEQUENCE [LARGE SCALE GENOMIC DNA]</scope>
    <source>
        <strain evidence="3">oilRF-744-wt-GAM-9</strain>
    </source>
</reference>
<dbReference type="PANTHER" id="PTHR42850:SF7">
    <property type="entry name" value="BIS(5'-NUCLEOSYL)-TETRAPHOSPHATASE PRPE [ASYMMETRICAL]"/>
    <property type="match status" value="1"/>
</dbReference>
<dbReference type="PANTHER" id="PTHR42850">
    <property type="entry name" value="METALLOPHOSPHOESTERASE"/>
    <property type="match status" value="1"/>
</dbReference>
<dbReference type="RefSeq" id="WP_237978374.1">
    <property type="nucleotide sequence ID" value="NZ_JAKNCT010000004.1"/>
</dbReference>
<comment type="caution">
    <text evidence="2">The sequence shown here is derived from an EMBL/GenBank/DDBJ whole genome shotgun (WGS) entry which is preliminary data.</text>
</comment>
<dbReference type="InterPro" id="IPR029052">
    <property type="entry name" value="Metallo-depent_PP-like"/>
</dbReference>
<keyword evidence="3" id="KW-1185">Reference proteome</keyword>